<dbReference type="Proteomes" id="UP000432015">
    <property type="component" value="Unassembled WGS sequence"/>
</dbReference>
<sequence length="140" mass="14048">MRARGKITTTALIVLTAAGLAATTAAAAPEAGAPGPSRAQAAKPDPRVTGTAQKTGVAAGIAQTNCYSGVSDGAILAWHGAPVNASQPVVASVTEGFLGAEFIGDARLSIENLQTMKGLILVRVRTGWGSPLNVCLHFVG</sequence>
<accession>A0A7K1KVA2</accession>
<protein>
    <submittedName>
        <fullName evidence="3">Uncharacterized protein</fullName>
    </submittedName>
</protein>
<evidence type="ECO:0000256" key="1">
    <source>
        <dbReference type="SAM" id="MobiDB-lite"/>
    </source>
</evidence>
<feature type="region of interest" description="Disordered" evidence="1">
    <location>
        <begin position="29"/>
        <end position="54"/>
    </location>
</feature>
<evidence type="ECO:0000313" key="3">
    <source>
        <dbReference type="EMBL" id="MUN36073.1"/>
    </source>
</evidence>
<comment type="caution">
    <text evidence="3">The sequence shown here is derived from an EMBL/GenBank/DDBJ whole genome shotgun (WGS) entry which is preliminary data.</text>
</comment>
<proteinExistence type="predicted"/>
<reference evidence="3 4" key="1">
    <citation type="submission" date="2019-11" db="EMBL/GenBank/DDBJ databases">
        <authorList>
            <person name="Cao P."/>
        </authorList>
    </citation>
    <scope>NUCLEOTIDE SEQUENCE [LARGE SCALE GENOMIC DNA]</scope>
    <source>
        <strain evidence="3 4">NEAU-AAG5</strain>
    </source>
</reference>
<organism evidence="3 4">
    <name type="scientific">Actinomadura litoris</name>
    <dbReference type="NCBI Taxonomy" id="2678616"/>
    <lineage>
        <taxon>Bacteria</taxon>
        <taxon>Bacillati</taxon>
        <taxon>Actinomycetota</taxon>
        <taxon>Actinomycetes</taxon>
        <taxon>Streptosporangiales</taxon>
        <taxon>Thermomonosporaceae</taxon>
        <taxon>Actinomadura</taxon>
    </lineage>
</organism>
<dbReference type="AlphaFoldDB" id="A0A7K1KVA2"/>
<gene>
    <name evidence="3" type="ORF">GNZ18_05595</name>
</gene>
<keyword evidence="4" id="KW-1185">Reference proteome</keyword>
<feature type="chain" id="PRO_5029699309" evidence="2">
    <location>
        <begin position="28"/>
        <end position="140"/>
    </location>
</feature>
<evidence type="ECO:0000313" key="4">
    <source>
        <dbReference type="Proteomes" id="UP000432015"/>
    </source>
</evidence>
<name>A0A7K1KVA2_9ACTN</name>
<feature type="signal peptide" evidence="2">
    <location>
        <begin position="1"/>
        <end position="27"/>
    </location>
</feature>
<dbReference type="EMBL" id="WOFH01000002">
    <property type="protein sequence ID" value="MUN36073.1"/>
    <property type="molecule type" value="Genomic_DNA"/>
</dbReference>
<evidence type="ECO:0000256" key="2">
    <source>
        <dbReference type="SAM" id="SignalP"/>
    </source>
</evidence>
<dbReference type="RefSeq" id="WP_156215020.1">
    <property type="nucleotide sequence ID" value="NZ_WOFH01000002.1"/>
</dbReference>
<keyword evidence="2" id="KW-0732">Signal</keyword>